<feature type="region of interest" description="Disordered" evidence="4">
    <location>
        <begin position="1210"/>
        <end position="1233"/>
    </location>
</feature>
<feature type="non-terminal residue" evidence="6">
    <location>
        <position position="1"/>
    </location>
</feature>
<keyword evidence="2" id="KW-0238">DNA-binding</keyword>
<feature type="compositionally biased region" description="Basic residues" evidence="4">
    <location>
        <begin position="511"/>
        <end position="527"/>
    </location>
</feature>
<dbReference type="PANTHER" id="PTHR21677">
    <property type="entry name" value="CRAMPED PROTEIN"/>
    <property type="match status" value="1"/>
</dbReference>
<dbReference type="PANTHER" id="PTHR21677:SF1">
    <property type="entry name" value="PROTEIN CRAMPED-LIKE"/>
    <property type="match status" value="1"/>
</dbReference>
<sequence>LCVSVFGDIFSQKSLKEIDVHFQCNQPDFGLKRFTIYLFGQQLLDMKKSKLQHGEAISTAEKYKLRKKSEVVVKKKESNDSTFLDNESGAGELVYSDFVQATKIIPKETERTRTWEAWNAEAVRMFFEALKLHGKNHEAISRYVAEKTKSNPKNYVQVRNFYYNTWGRISGFLNLSRYNAPKEAKELFALINFGAWIQKTGSLKIDTNTAELFNELIITGECKMRMEVWKKKSKTFRQFRVQTPECPALRKYLPKDISQSNFIMHDNIVLQLMPHDAWDEYFVIDCGQNPRLKLCVSSKLPIARVFSELEKRWTSSLAFMNGILMPFWFIRLVPDGFKFLRCNAVNNNFNSMKKRAIKRTFSLEFCFPLAEQGECSPFSCSLDADNINEGLTWENSKCISVGQLSVLSGNLQTLRFRYHFCRDSMIDEDRWMDIFACYIRMKLYEEKLKQRMNSMTVATLLREMFLFKSSIEATPLSDDEGDAHNLLSEQQSNSATGAKGTSSKGIASAHNNKKLRRRKRTKKRKKSFQTVITSKLSLIKQHSQTALNSMAHCDIISGYPSISAGNVLESGPQNFASIAGLDPISLNGEEMRNQISEEIDADVNMNDNLEAPEAASISSESSVSSGEATTSTEQQSEALPVIFVTKSHLEGFCDWSLGSLNCFPPEILSLILRQLWLFYVIMTRGLVFNVTSNCSGIMIFLFVALFQMMLGSNSTDESEAPNTRQRHALAAMSQHATVASTSTAATASVTTEGKETEKRLYTQWSKEAWQLFFEGLKLHGKDFESIRLYIAGKLKHEAKTYDQVRYFFYNTMSRLAPFVDFSNSTATKEAKELFTLINYYEWFRITQCKVDHTSKEIFTKLVLTGVVELKVNMGRKLGKSKVKIRTPACAALDKFVAANRHLMEVREIVTIQFVPHSHKDDGYVNFHCHQRSHLSLRINSKLPVVSVFRYLQKKWLLDRQDCEQASKRRIILIPDGFFFHNLPTGPKVETKIKKKRKYSLMGCFPSSDSTEPEFGDDGNQELSIYNDGISCEICPSILICHLFEMAGQKETIRLRYKFEENHPEQFYIKGNSAFSFFAGDTLALNRPSLFSKKYIEVAEDVRKLLPGRLTESTSLPSTSCATTSKKLISFRKKSDLSKKVPHTSKAAQAPTQSQRVVVDCEAQIGSSNFRHMPYMAPKVTTASEEASVREKSVASTISYTHYCQQVEVIQPQQKQQQEQEHQQRHAMDSSFSGNDLTSAMFSNELLALETNTPLHAFPSTSLQFADHMDQNTLVLSKETPISVDITETKDTSDVNQSLVQNDDIPKLLNLISNILMKMSEVSFLQLCNVRKHIWMDSAIGHSTVPVIWISVQLISRKHYTMMIQEKFDITRIFHQLEAKHLRFNNLFNMG</sequence>
<evidence type="ECO:0000313" key="7">
    <source>
        <dbReference type="EMBL" id="KRZ44631.1"/>
    </source>
</evidence>
<accession>A0A0V1EUP4</accession>
<dbReference type="CDD" id="cd00167">
    <property type="entry name" value="SANT"/>
    <property type="match status" value="1"/>
</dbReference>
<dbReference type="Proteomes" id="UP000054632">
    <property type="component" value="Unassembled WGS sequence"/>
</dbReference>
<organism evidence="6 8">
    <name type="scientific">Trichinella pseudospiralis</name>
    <name type="common">Parasitic roundworm</name>
    <dbReference type="NCBI Taxonomy" id="6337"/>
    <lineage>
        <taxon>Eukaryota</taxon>
        <taxon>Metazoa</taxon>
        <taxon>Ecdysozoa</taxon>
        <taxon>Nematoda</taxon>
        <taxon>Enoplea</taxon>
        <taxon>Dorylaimia</taxon>
        <taxon>Trichinellida</taxon>
        <taxon>Trichinellidae</taxon>
        <taxon>Trichinella</taxon>
    </lineage>
</organism>
<dbReference type="InterPro" id="IPR055315">
    <property type="entry name" value="Cramped-like"/>
</dbReference>
<protein>
    <submittedName>
        <fullName evidence="6">Protein cramped-like</fullName>
    </submittedName>
</protein>
<comment type="subcellular location">
    <subcellularLocation>
        <location evidence="1">Nucleus</location>
    </subcellularLocation>
</comment>
<gene>
    <name evidence="6" type="primary">Cramp1l</name>
    <name evidence="6" type="ORF">T4A_4299</name>
    <name evidence="7" type="ORF">T4C_11249</name>
</gene>
<dbReference type="SUPFAM" id="SSF46689">
    <property type="entry name" value="Homeodomain-like"/>
    <property type="match status" value="1"/>
</dbReference>
<name>A0A0V1EUP4_TRIPS</name>
<dbReference type="Proteomes" id="UP000054826">
    <property type="component" value="Unassembled WGS sequence"/>
</dbReference>
<evidence type="ECO:0000256" key="1">
    <source>
        <dbReference type="ARBA" id="ARBA00004123"/>
    </source>
</evidence>
<reference evidence="8 9" key="1">
    <citation type="submission" date="2015-01" db="EMBL/GenBank/DDBJ databases">
        <title>Evolution of Trichinella species and genotypes.</title>
        <authorList>
            <person name="Korhonen P.K."/>
            <person name="Edoardo P."/>
            <person name="Giuseppe L.R."/>
            <person name="Gasser R.B."/>
        </authorList>
    </citation>
    <scope>NUCLEOTIDE SEQUENCE [LARGE SCALE GENOMIC DNA]</scope>
    <source>
        <strain evidence="6">ISS13</strain>
        <strain evidence="7">ISS176</strain>
    </source>
</reference>
<dbReference type="EMBL" id="JYDR01000007">
    <property type="protein sequence ID" value="KRY77465.1"/>
    <property type="molecule type" value="Genomic_DNA"/>
</dbReference>
<proteinExistence type="predicted"/>
<dbReference type="GO" id="GO:0005634">
    <property type="term" value="C:nucleus"/>
    <property type="evidence" value="ECO:0007669"/>
    <property type="project" value="UniProtKB-SubCell"/>
</dbReference>
<feature type="domain" description="Myb-like" evidence="5">
    <location>
        <begin position="760"/>
        <end position="814"/>
    </location>
</feature>
<dbReference type="SMART" id="SM00717">
    <property type="entry name" value="SANT"/>
    <property type="match status" value="2"/>
</dbReference>
<dbReference type="InterPro" id="IPR001005">
    <property type="entry name" value="SANT/Myb"/>
</dbReference>
<feature type="region of interest" description="Disordered" evidence="4">
    <location>
        <begin position="1133"/>
        <end position="1152"/>
    </location>
</feature>
<dbReference type="GO" id="GO:0007389">
    <property type="term" value="P:pattern specification process"/>
    <property type="evidence" value="ECO:0007669"/>
    <property type="project" value="TreeGrafter"/>
</dbReference>
<comment type="caution">
    <text evidence="6">The sequence shown here is derived from an EMBL/GenBank/DDBJ whole genome shotgun (WGS) entry which is preliminary data.</text>
</comment>
<evidence type="ECO:0000259" key="5">
    <source>
        <dbReference type="SMART" id="SM00717"/>
    </source>
</evidence>
<evidence type="ECO:0000256" key="4">
    <source>
        <dbReference type="SAM" id="MobiDB-lite"/>
    </source>
</evidence>
<dbReference type="EMBL" id="JYDV01000005">
    <property type="protein sequence ID" value="KRZ44631.1"/>
    <property type="molecule type" value="Genomic_DNA"/>
</dbReference>
<feature type="compositionally biased region" description="Basic and acidic residues" evidence="4">
    <location>
        <begin position="1217"/>
        <end position="1227"/>
    </location>
</feature>
<evidence type="ECO:0000313" key="9">
    <source>
        <dbReference type="Proteomes" id="UP000054826"/>
    </source>
</evidence>
<dbReference type="GO" id="GO:0003677">
    <property type="term" value="F:DNA binding"/>
    <property type="evidence" value="ECO:0007669"/>
    <property type="project" value="UniProtKB-KW"/>
</dbReference>
<feature type="region of interest" description="Disordered" evidence="4">
    <location>
        <begin position="490"/>
        <end position="527"/>
    </location>
</feature>
<dbReference type="Gene3D" id="1.10.10.60">
    <property type="entry name" value="Homeodomain-like"/>
    <property type="match status" value="1"/>
</dbReference>
<dbReference type="GO" id="GO:0003682">
    <property type="term" value="F:chromatin binding"/>
    <property type="evidence" value="ECO:0007669"/>
    <property type="project" value="InterPro"/>
</dbReference>
<feature type="domain" description="Myb-like" evidence="5">
    <location>
        <begin position="114"/>
        <end position="168"/>
    </location>
</feature>
<evidence type="ECO:0000256" key="2">
    <source>
        <dbReference type="ARBA" id="ARBA00023125"/>
    </source>
</evidence>
<keyword evidence="3" id="KW-0539">Nucleus</keyword>
<dbReference type="InterPro" id="IPR009057">
    <property type="entry name" value="Homeodomain-like_sf"/>
</dbReference>
<evidence type="ECO:0000313" key="6">
    <source>
        <dbReference type="EMBL" id="KRY77465.1"/>
    </source>
</evidence>
<evidence type="ECO:0000313" key="8">
    <source>
        <dbReference type="Proteomes" id="UP000054632"/>
    </source>
</evidence>
<dbReference type="Gene3D" id="1.20.58.1880">
    <property type="match status" value="1"/>
</dbReference>
<evidence type="ECO:0000256" key="3">
    <source>
        <dbReference type="ARBA" id="ARBA00023242"/>
    </source>
</evidence>
<feature type="compositionally biased region" description="Polar residues" evidence="4">
    <location>
        <begin position="490"/>
        <end position="505"/>
    </location>
</feature>